<evidence type="ECO:0000256" key="3">
    <source>
        <dbReference type="ARBA" id="ARBA00023242"/>
    </source>
</evidence>
<evidence type="ECO:0000256" key="2">
    <source>
        <dbReference type="ARBA" id="ARBA00023172"/>
    </source>
</evidence>
<evidence type="ECO:0000256" key="1">
    <source>
        <dbReference type="ARBA" id="ARBA00004123"/>
    </source>
</evidence>
<name>A0ABD3NZH8_9STRA</name>
<dbReference type="GO" id="GO:0051321">
    <property type="term" value="P:meiotic cell cycle"/>
    <property type="evidence" value="ECO:0007669"/>
    <property type="project" value="UniProtKB-KW"/>
</dbReference>
<evidence type="ECO:0008006" key="8">
    <source>
        <dbReference type="Google" id="ProtNLM"/>
    </source>
</evidence>
<feature type="compositionally biased region" description="Polar residues" evidence="5">
    <location>
        <begin position="232"/>
        <end position="243"/>
    </location>
</feature>
<feature type="region of interest" description="Disordered" evidence="5">
    <location>
        <begin position="395"/>
        <end position="418"/>
    </location>
</feature>
<keyword evidence="2" id="KW-0233">DNA recombination</keyword>
<feature type="region of interest" description="Disordered" evidence="5">
    <location>
        <begin position="1"/>
        <end position="108"/>
    </location>
</feature>
<keyword evidence="4" id="KW-0469">Meiosis</keyword>
<dbReference type="Proteomes" id="UP001516023">
    <property type="component" value="Unassembled WGS sequence"/>
</dbReference>
<dbReference type="PANTHER" id="PTHR15938:SF0">
    <property type="entry name" value="HOMOLOGOUS-PAIRING PROTEIN 2 HOMOLOG"/>
    <property type="match status" value="1"/>
</dbReference>
<dbReference type="EMBL" id="JABMIG020000325">
    <property type="protein sequence ID" value="KAL3781167.1"/>
    <property type="molecule type" value="Genomic_DNA"/>
</dbReference>
<evidence type="ECO:0000256" key="4">
    <source>
        <dbReference type="ARBA" id="ARBA00023254"/>
    </source>
</evidence>
<dbReference type="GO" id="GO:0005634">
    <property type="term" value="C:nucleus"/>
    <property type="evidence" value="ECO:0007669"/>
    <property type="project" value="UniProtKB-SubCell"/>
</dbReference>
<keyword evidence="7" id="KW-1185">Reference proteome</keyword>
<evidence type="ECO:0000313" key="7">
    <source>
        <dbReference type="Proteomes" id="UP001516023"/>
    </source>
</evidence>
<keyword evidence="3" id="KW-0539">Nucleus</keyword>
<proteinExistence type="predicted"/>
<comment type="caution">
    <text evidence="6">The sequence shown here is derived from an EMBL/GenBank/DDBJ whole genome shotgun (WGS) entry which is preliminary data.</text>
</comment>
<evidence type="ECO:0000313" key="6">
    <source>
        <dbReference type="EMBL" id="KAL3781167.1"/>
    </source>
</evidence>
<accession>A0ABD3NZH8</accession>
<organism evidence="6 7">
    <name type="scientific">Cyclotella cryptica</name>
    <dbReference type="NCBI Taxonomy" id="29204"/>
    <lineage>
        <taxon>Eukaryota</taxon>
        <taxon>Sar</taxon>
        <taxon>Stramenopiles</taxon>
        <taxon>Ochrophyta</taxon>
        <taxon>Bacillariophyta</taxon>
        <taxon>Coscinodiscophyceae</taxon>
        <taxon>Thalassiosirophycidae</taxon>
        <taxon>Stephanodiscales</taxon>
        <taxon>Stephanodiscaceae</taxon>
        <taxon>Cyclotella</taxon>
    </lineage>
</organism>
<gene>
    <name evidence="6" type="ORF">HJC23_008069</name>
</gene>
<feature type="region of interest" description="Disordered" evidence="5">
    <location>
        <begin position="220"/>
        <end position="246"/>
    </location>
</feature>
<feature type="compositionally biased region" description="Basic and acidic residues" evidence="5">
    <location>
        <begin position="54"/>
        <end position="79"/>
    </location>
</feature>
<dbReference type="GO" id="GO:0006310">
    <property type="term" value="P:DNA recombination"/>
    <property type="evidence" value="ECO:0007669"/>
    <property type="project" value="UniProtKB-KW"/>
</dbReference>
<comment type="subcellular location">
    <subcellularLocation>
        <location evidence="1">Nucleus</location>
    </subcellularLocation>
</comment>
<protein>
    <recommendedName>
        <fullName evidence="8">CW-type domain-containing protein</fullName>
    </recommendedName>
</protein>
<sequence>MTTESPTSALPEADVPIANETEETMTDSKEVTDDSSDQGNTLSSDDDEAIYADADTKNDGVDSKEKNSEDGAHNEKSEQDAGAGNENDDAAVRDGNQGTITQDEDDDDDIEQELWDLKVVFSAVDISKPNPILCSTDDCGLVACSVWSSNLDPEKPWYTCLDCQAADFGGWPEPNELPIKVLTEEHRAFMLEKCTREEVSRPDFNVSHVVIITKSPSRLGYKPTSDAPAEDTSANEVSPNNDVSVDPNEETWDLKIVFNAKDLTKPKKIICSTEDCPLVACSAWVSTHKPEEPWFTCLDCQRDDFGGFPDEEGELPIKFLTEENRKLILEKCTADSENAELPNLPTSASLLATSVGDTGKNAIAAITPPPGYNNAIANGQSNVVVGALSTKVPAKGNKSVTPIPHSGASKNPSKAPPSKEALAIHRKWQAEAEKHGGKDARIVVSKPAAKKLIFDMLHDSFRPMNITEIYQKLKAIVPSPILKACLDDMSDKFEGNPFECDSDDEVEKPAKKAKKDAGVSTDEYSGSLRLKEGRNVNNILYYVDHAKLQNNGNGLDPDKRNDLYADLEKSKCEQEALMKQLNGTASETARLLSEPLNEELARLLLEQEKEMDDLNAKLETNRAYAGNEKYAKQMNDRVSRMATFWRKRKRQCMEFLMLMEDSTEGTISVKKCLSGDGQICIDSDESAIKGAVAYAKKRKTAVLVGRGGLKGRARSETTAALPPDPGFVGVKLNSSGIPERVYSNED</sequence>
<reference evidence="6 7" key="1">
    <citation type="journal article" date="2020" name="G3 (Bethesda)">
        <title>Improved Reference Genome for Cyclotella cryptica CCMP332, a Model for Cell Wall Morphogenesis, Salinity Adaptation, and Lipid Production in Diatoms (Bacillariophyta).</title>
        <authorList>
            <person name="Roberts W.R."/>
            <person name="Downey K.M."/>
            <person name="Ruck E.C."/>
            <person name="Traller J.C."/>
            <person name="Alverson A.J."/>
        </authorList>
    </citation>
    <scope>NUCLEOTIDE SEQUENCE [LARGE SCALE GENOMIC DNA]</scope>
    <source>
        <strain evidence="6 7">CCMP332</strain>
    </source>
</reference>
<dbReference type="AlphaFoldDB" id="A0ABD3NZH8"/>
<evidence type="ECO:0000256" key="5">
    <source>
        <dbReference type="SAM" id="MobiDB-lite"/>
    </source>
</evidence>
<dbReference type="PANTHER" id="PTHR15938">
    <property type="entry name" value="TBP-1 INTERACTING PROTEIN"/>
    <property type="match status" value="1"/>
</dbReference>